<evidence type="ECO:0000256" key="4">
    <source>
        <dbReference type="ARBA" id="ARBA00022900"/>
    </source>
</evidence>
<organism evidence="8 9">
    <name type="scientific">Mycteria americana</name>
    <name type="common">Wood stork</name>
    <dbReference type="NCBI Taxonomy" id="33587"/>
    <lineage>
        <taxon>Eukaryota</taxon>
        <taxon>Metazoa</taxon>
        <taxon>Chordata</taxon>
        <taxon>Craniata</taxon>
        <taxon>Vertebrata</taxon>
        <taxon>Euteleostomi</taxon>
        <taxon>Archelosauria</taxon>
        <taxon>Archosauria</taxon>
        <taxon>Dinosauria</taxon>
        <taxon>Saurischia</taxon>
        <taxon>Theropoda</taxon>
        <taxon>Coelurosauria</taxon>
        <taxon>Aves</taxon>
        <taxon>Neognathae</taxon>
        <taxon>Neoaves</taxon>
        <taxon>Aequornithes</taxon>
        <taxon>Ciconiiformes</taxon>
        <taxon>Ciconiidae</taxon>
        <taxon>Mycteria</taxon>
    </lineage>
</organism>
<evidence type="ECO:0000259" key="7">
    <source>
        <dbReference type="SMART" id="SM00093"/>
    </source>
</evidence>
<evidence type="ECO:0000256" key="2">
    <source>
        <dbReference type="ARBA" id="ARBA00022690"/>
    </source>
</evidence>
<keyword evidence="9" id="KW-1185">Reference proteome</keyword>
<dbReference type="SUPFAM" id="SSF56574">
    <property type="entry name" value="Serpins"/>
    <property type="match status" value="3"/>
</dbReference>
<dbReference type="InterPro" id="IPR000215">
    <property type="entry name" value="Serpin_fam"/>
</dbReference>
<keyword evidence="4" id="KW-0722">Serine protease inhibitor</keyword>
<proteinExistence type="inferred from homology"/>
<feature type="domain" description="Serpin" evidence="7">
    <location>
        <begin position="282"/>
        <end position="642"/>
    </location>
</feature>
<dbReference type="PANTHER" id="PTHR11461">
    <property type="entry name" value="SERINE PROTEASE INHIBITOR, SERPIN"/>
    <property type="match status" value="1"/>
</dbReference>
<gene>
    <name evidence="8" type="ORF">QYF61_024820</name>
</gene>
<dbReference type="GO" id="GO:0004867">
    <property type="term" value="F:serine-type endopeptidase inhibitor activity"/>
    <property type="evidence" value="ECO:0007669"/>
    <property type="project" value="UniProtKB-KW"/>
</dbReference>
<dbReference type="Pfam" id="PF00079">
    <property type="entry name" value="Serpin"/>
    <property type="match status" value="3"/>
</dbReference>
<dbReference type="FunFam" id="2.30.39.10:FF:000003">
    <property type="entry name" value="alpha-1-antitrypsin isoform X1"/>
    <property type="match status" value="1"/>
</dbReference>
<keyword evidence="2" id="KW-0646">Protease inhibitor</keyword>
<protein>
    <recommendedName>
        <fullName evidence="7">Serpin domain-containing protein</fullName>
    </recommendedName>
</protein>
<reference evidence="8 9" key="1">
    <citation type="journal article" date="2023" name="J. Hered.">
        <title>Chromosome-level genome of the wood stork (Mycteria americana) provides insight into avian chromosome evolution.</title>
        <authorList>
            <person name="Flamio R. Jr."/>
            <person name="Ramstad K.M."/>
        </authorList>
    </citation>
    <scope>NUCLEOTIDE SEQUENCE [LARGE SCALE GENOMIC DNA]</scope>
    <source>
        <strain evidence="8">JAX WOST 10</strain>
    </source>
</reference>
<comment type="caution">
    <text evidence="8">The sequence shown here is derived from an EMBL/GenBank/DDBJ whole genome shotgun (WGS) entry which is preliminary data.</text>
</comment>
<comment type="similarity">
    <text evidence="1 6">Belongs to the serpin family.</text>
</comment>
<keyword evidence="5" id="KW-0325">Glycoprotein</keyword>
<dbReference type="InterPro" id="IPR042178">
    <property type="entry name" value="Serpin_sf_1"/>
</dbReference>
<evidence type="ECO:0000256" key="6">
    <source>
        <dbReference type="RuleBase" id="RU000411"/>
    </source>
</evidence>
<dbReference type="SMART" id="SM00093">
    <property type="entry name" value="SERPIN"/>
    <property type="match status" value="1"/>
</dbReference>
<dbReference type="InterPro" id="IPR023796">
    <property type="entry name" value="Serpin_dom"/>
</dbReference>
<dbReference type="Proteomes" id="UP001333110">
    <property type="component" value="Unassembled WGS sequence"/>
</dbReference>
<keyword evidence="3" id="KW-0732">Signal</keyword>
<name>A0AAN7N6W5_MYCAM</name>
<dbReference type="InterPro" id="IPR042185">
    <property type="entry name" value="Serpin_sf_2"/>
</dbReference>
<evidence type="ECO:0000256" key="5">
    <source>
        <dbReference type="ARBA" id="ARBA00023180"/>
    </source>
</evidence>
<dbReference type="FunFam" id="3.30.497.10:FF:000001">
    <property type="entry name" value="Serine protease inhibitor"/>
    <property type="match status" value="1"/>
</dbReference>
<dbReference type="AlphaFoldDB" id="A0AAN7N6W5"/>
<evidence type="ECO:0000313" key="8">
    <source>
        <dbReference type="EMBL" id="KAK4823018.1"/>
    </source>
</evidence>
<dbReference type="Gene3D" id="2.30.39.10">
    <property type="entry name" value="Alpha-1-antitrypsin, domain 1"/>
    <property type="match status" value="1"/>
</dbReference>
<dbReference type="PANTHER" id="PTHR11461:SF165">
    <property type="entry name" value="ALPHA-1-ANTITRYPSIN"/>
    <property type="match status" value="1"/>
</dbReference>
<sequence>MILKVFSNLYNSVILRIEVYIPKLSISGTYDLKKMYMNLGITDVFSDQADLSGITGKPDMKVSKAAHKALLKFHKNGTEAAAVSGTDFLPHSVPLVKFNRPFLLLIVDQYTQSILFRGKIEQHPHKGDPFGSCQWIVPSNTDFSFQFHKQVTAQKPGKSVFFSRVSISAAFALLALGSRATSQAQVLEGLAFTLTDIWEDPPLSFTVIYFNSEKLFRRKMQSALYLCLLLLGIQVQGQLTWFDVSDEQQKQKIPHSPEDHSQAEGENLAHVKIAPSNADFAFKFYKHVREEAGNKNIFFSPLSISTAFAMLSLGARSNTLSQLHKALSFNLTEMEEQEIHKGFQRVLQLLNDPHREAQLSMGNALFIDNKLKLLQEFLDDVTNFYYSEAISSNFRNSPEAMKEINKYIEKKTHGKIVGLLKRLDEDTVMVLVNYIFFKGYWEKPFNNLTTRDDDFLLDAKNSVKVKMMHQNKVFNIHRDEKLSCWIVEIPYKGNATALFVLPDEGTMRQVEDALLKETVSNWMQSLEERQIYLDLPKFSISSSYDVKSLFQKMGVIEVFTDNADLSGVAEKTLLKVSKAIHKAMVDVSENGTEAAAVTVVELVPMTAMFPPPPHIRFNRPFLMMIIDKTTHGILFMGKIVNPAAKED</sequence>
<dbReference type="InterPro" id="IPR036186">
    <property type="entry name" value="Serpin_sf"/>
</dbReference>
<evidence type="ECO:0000256" key="3">
    <source>
        <dbReference type="ARBA" id="ARBA00022729"/>
    </source>
</evidence>
<dbReference type="CDD" id="cd19548">
    <property type="entry name" value="serpinA_A1AT-like"/>
    <property type="match status" value="1"/>
</dbReference>
<evidence type="ECO:0000313" key="9">
    <source>
        <dbReference type="Proteomes" id="UP001333110"/>
    </source>
</evidence>
<accession>A0AAN7N6W5</accession>
<evidence type="ECO:0000256" key="1">
    <source>
        <dbReference type="ARBA" id="ARBA00009500"/>
    </source>
</evidence>
<dbReference type="InterPro" id="IPR023795">
    <property type="entry name" value="Serpin_CS"/>
</dbReference>
<dbReference type="EMBL" id="JAUNZN010000004">
    <property type="protein sequence ID" value="KAK4823018.1"/>
    <property type="molecule type" value="Genomic_DNA"/>
</dbReference>
<dbReference type="PROSITE" id="PS00284">
    <property type="entry name" value="SERPIN"/>
    <property type="match status" value="2"/>
</dbReference>
<dbReference type="GO" id="GO:0005615">
    <property type="term" value="C:extracellular space"/>
    <property type="evidence" value="ECO:0007669"/>
    <property type="project" value="InterPro"/>
</dbReference>
<dbReference type="Gene3D" id="3.30.497.10">
    <property type="entry name" value="Antithrombin, subunit I, domain 2"/>
    <property type="match status" value="3"/>
</dbReference>
<dbReference type="FunFam" id="2.10.310.10:FF:000001">
    <property type="entry name" value="Serpin family A member 1"/>
    <property type="match status" value="1"/>
</dbReference>
<dbReference type="Gene3D" id="2.10.310.10">
    <property type="entry name" value="Serpins superfamily"/>
    <property type="match status" value="2"/>
</dbReference>